<evidence type="ECO:0008006" key="3">
    <source>
        <dbReference type="Google" id="ProtNLM"/>
    </source>
</evidence>
<dbReference type="AlphaFoldDB" id="A0A3P5Z0X2"/>
<organism evidence="2">
    <name type="scientific">Brassica campestris</name>
    <name type="common">Field mustard</name>
    <dbReference type="NCBI Taxonomy" id="3711"/>
    <lineage>
        <taxon>Eukaryota</taxon>
        <taxon>Viridiplantae</taxon>
        <taxon>Streptophyta</taxon>
        <taxon>Embryophyta</taxon>
        <taxon>Tracheophyta</taxon>
        <taxon>Spermatophyta</taxon>
        <taxon>Magnoliopsida</taxon>
        <taxon>eudicotyledons</taxon>
        <taxon>Gunneridae</taxon>
        <taxon>Pentapetalae</taxon>
        <taxon>rosids</taxon>
        <taxon>malvids</taxon>
        <taxon>Brassicales</taxon>
        <taxon>Brassicaceae</taxon>
        <taxon>Brassiceae</taxon>
        <taxon>Brassica</taxon>
    </lineage>
</organism>
<dbReference type="EMBL" id="LS974617">
    <property type="protein sequence ID" value="CAG7886053.1"/>
    <property type="molecule type" value="Genomic_DNA"/>
</dbReference>
<accession>A0A3P5Z0X2</accession>
<proteinExistence type="predicted"/>
<evidence type="ECO:0000313" key="1">
    <source>
        <dbReference type="EMBL" id="CAG7886053.1"/>
    </source>
</evidence>
<reference evidence="2" key="1">
    <citation type="submission" date="2018-11" db="EMBL/GenBank/DDBJ databases">
        <authorList>
            <consortium name="Genoscope - CEA"/>
            <person name="William W."/>
        </authorList>
    </citation>
    <scope>NUCLEOTIDE SEQUENCE</scope>
</reference>
<dbReference type="EMBL" id="LR031571">
    <property type="protein sequence ID" value="VDC73616.1"/>
    <property type="molecule type" value="Genomic_DNA"/>
</dbReference>
<dbReference type="Gramene" id="A01p01290.2_BraZ1">
    <property type="protein sequence ID" value="A01p01290.2_BraZ1.CDS.1"/>
    <property type="gene ID" value="A01g01290.2_BraZ1"/>
</dbReference>
<protein>
    <recommendedName>
        <fullName evidence="3">RNase H type-1 domain-containing protein</fullName>
    </recommendedName>
</protein>
<dbReference type="Proteomes" id="UP000694005">
    <property type="component" value="Chromosome A01"/>
</dbReference>
<dbReference type="SUPFAM" id="SSF53098">
    <property type="entry name" value="Ribonuclease H-like"/>
    <property type="match status" value="1"/>
</dbReference>
<dbReference type="InterPro" id="IPR012337">
    <property type="entry name" value="RNaseH-like_sf"/>
</dbReference>
<sequence length="127" mass="14358">IFENRTISPEKTLSIAISEAREWQGAQFTKKEREKDSTMATTGYLRQQQVESSIKVFTDAAWNVSHRGAGLGWVFSDTQRTAFAHGTRIEEYVGSPIMAEALAIRQALVEVATWASMIYRLIQTLKF</sequence>
<feature type="non-terminal residue" evidence="2">
    <location>
        <position position="1"/>
    </location>
</feature>
<gene>
    <name evidence="2" type="ORF">BRAA01T00118Z</name>
    <name evidence="1" type="ORF">BRAPAZ1V2_A01P01290.2</name>
</gene>
<name>A0A3P5Z0X2_BRACM</name>
<evidence type="ECO:0000313" key="2">
    <source>
        <dbReference type="EMBL" id="VDC73616.1"/>
    </source>
</evidence>